<feature type="transmembrane region" description="Helical" evidence="7">
    <location>
        <begin position="310"/>
        <end position="335"/>
    </location>
</feature>
<sequence length="781" mass="82473">MQKFFRGLGHFSVKYRWFIIVFWIAGTFASIQFLPSLGSVVTNSNRAFLASSSPSIQAANLASPFLNSNDSQVIVVAQTSQSKLSPTDRAAFVAVLASMKKEPTVLSVKVAGVSPDQRAIQGVIISKTGPFGATGLKTLVGNLRSAIKATPVPSDLSVHLAGQTAVTVDSNSGNSAGPSNAQNYSVLLVVVILLIVFRAVLAPFVTLLPAVFVVLAGGPIIAEASKAGFTVSFVTQLLFIILIIGAGTDYGLFLVFRVREELRRGLEPKAAVSRALEKVGESITFSSATVIAALLSLVTASFGFYRGLGWPLAIGVALMLIAGLTLLPAILAVLGRAVFWPTSTRPGEPKVGLWGRIAARVVTRPVTTLIIGLVIFGSLAVASFGNSPSGFASASTAPKGSDSYYGTQILNKEFPSSSFNPTEVIFKFKRSVWSNLSNIEAMQTDLSHQSTLKSVFGPFNVLATKFSASQLSALNAQLGSPAGLPAIEPANLSIPPKVYQAYRSEYQFISKDGRTILFVTSLSAGNAASTAALNATPLIRSQVGAVANKFGAEKYGVAGLAPAAYDIASSSSSDLVKIVPVVIIIIGVLLALVLRSGVAPLYLMISVILSYLAALGADVIVFIYFGGNSGLNFVLPFLLFLFLLALGEDYNILVMTRIREEAQHRDLRSAVKVALNATGSTVTSAGMVLAGTFAVLALAQLGNSQVEEIGFGLALGIVMDTFLVRTLLVPSVVVLLGHWNWWPSHLFKESHSDLEAARWEAEQAEMDNPNEPSGDVTIGVK</sequence>
<feature type="transmembrane region" description="Helical" evidence="7">
    <location>
        <begin position="366"/>
        <end position="385"/>
    </location>
</feature>
<dbReference type="InterPro" id="IPR000731">
    <property type="entry name" value="SSD"/>
</dbReference>
<dbReference type="Gene3D" id="1.20.1640.10">
    <property type="entry name" value="Multidrug efflux transporter AcrB transmembrane domain"/>
    <property type="match status" value="2"/>
</dbReference>
<evidence type="ECO:0000256" key="3">
    <source>
        <dbReference type="ARBA" id="ARBA00022475"/>
    </source>
</evidence>
<evidence type="ECO:0000259" key="8">
    <source>
        <dbReference type="PROSITE" id="PS50156"/>
    </source>
</evidence>
<feature type="transmembrane region" description="Helical" evidence="7">
    <location>
        <begin position="15"/>
        <end position="34"/>
    </location>
</feature>
<organism evidence="9 10">
    <name type="scientific">Acidithrix ferrooxidans</name>
    <dbReference type="NCBI Taxonomy" id="1280514"/>
    <lineage>
        <taxon>Bacteria</taxon>
        <taxon>Bacillati</taxon>
        <taxon>Actinomycetota</taxon>
        <taxon>Acidimicrobiia</taxon>
        <taxon>Acidimicrobiales</taxon>
        <taxon>Acidimicrobiaceae</taxon>
        <taxon>Acidithrix</taxon>
    </lineage>
</organism>
<dbReference type="STRING" id="1280514.AXFE_08140"/>
<dbReference type="PANTHER" id="PTHR33406:SF6">
    <property type="entry name" value="MEMBRANE PROTEIN YDGH-RELATED"/>
    <property type="match status" value="1"/>
</dbReference>
<dbReference type="GO" id="GO:0005886">
    <property type="term" value="C:plasma membrane"/>
    <property type="evidence" value="ECO:0007669"/>
    <property type="project" value="UniProtKB-SubCell"/>
</dbReference>
<feature type="transmembrane region" description="Helical" evidence="7">
    <location>
        <begin position="673"/>
        <end position="699"/>
    </location>
</feature>
<feature type="domain" description="SSD" evidence="8">
    <location>
        <begin position="604"/>
        <end position="734"/>
    </location>
</feature>
<dbReference type="SUPFAM" id="SSF82866">
    <property type="entry name" value="Multidrug efflux transporter AcrB transmembrane domain"/>
    <property type="match status" value="2"/>
</dbReference>
<accession>A0A0D8HKM9</accession>
<feature type="transmembrane region" description="Helical" evidence="7">
    <location>
        <begin position="184"/>
        <end position="217"/>
    </location>
</feature>
<feature type="transmembrane region" description="Helical" evidence="7">
    <location>
        <begin position="575"/>
        <end position="594"/>
    </location>
</feature>
<dbReference type="PATRIC" id="fig|1280514.3.peg.1072"/>
<dbReference type="Pfam" id="PF03176">
    <property type="entry name" value="MMPL"/>
    <property type="match status" value="2"/>
</dbReference>
<feature type="transmembrane region" description="Helical" evidence="7">
    <location>
        <begin position="711"/>
        <end position="736"/>
    </location>
</feature>
<proteinExistence type="inferred from homology"/>
<evidence type="ECO:0000313" key="10">
    <source>
        <dbReference type="Proteomes" id="UP000032360"/>
    </source>
</evidence>
<dbReference type="AlphaFoldDB" id="A0A0D8HKM9"/>
<feature type="transmembrane region" description="Helical" evidence="7">
    <location>
        <begin position="283"/>
        <end position="304"/>
    </location>
</feature>
<keyword evidence="6 7" id="KW-0472">Membrane</keyword>
<dbReference type="InterPro" id="IPR004869">
    <property type="entry name" value="MMPL_dom"/>
</dbReference>
<gene>
    <name evidence="9" type="primary">mmpL8</name>
    <name evidence="9" type="ORF">AXFE_08140</name>
</gene>
<dbReference type="Proteomes" id="UP000032360">
    <property type="component" value="Unassembled WGS sequence"/>
</dbReference>
<feature type="transmembrane region" description="Helical" evidence="7">
    <location>
        <begin position="237"/>
        <end position="256"/>
    </location>
</feature>
<evidence type="ECO:0000256" key="5">
    <source>
        <dbReference type="ARBA" id="ARBA00022989"/>
    </source>
</evidence>
<evidence type="ECO:0000313" key="9">
    <source>
        <dbReference type="EMBL" id="KJF18424.1"/>
    </source>
</evidence>
<comment type="similarity">
    <text evidence="2">Belongs to the resistance-nodulation-cell division (RND) (TC 2.A.6) family. MmpL subfamily.</text>
</comment>
<dbReference type="EMBL" id="JXYS01000018">
    <property type="protein sequence ID" value="KJF18424.1"/>
    <property type="molecule type" value="Genomic_DNA"/>
</dbReference>
<evidence type="ECO:0000256" key="2">
    <source>
        <dbReference type="ARBA" id="ARBA00010157"/>
    </source>
</evidence>
<keyword evidence="10" id="KW-1185">Reference proteome</keyword>
<dbReference type="InterPro" id="IPR050545">
    <property type="entry name" value="Mycobact_MmpL"/>
</dbReference>
<comment type="subcellular location">
    <subcellularLocation>
        <location evidence="1">Cell membrane</location>
        <topology evidence="1">Multi-pass membrane protein</topology>
    </subcellularLocation>
</comment>
<dbReference type="OrthoDB" id="2365435at2"/>
<keyword evidence="4 7" id="KW-0812">Transmembrane</keyword>
<feature type="transmembrane region" description="Helical" evidence="7">
    <location>
        <begin position="633"/>
        <end position="653"/>
    </location>
</feature>
<feature type="transmembrane region" description="Helical" evidence="7">
    <location>
        <begin position="601"/>
        <end position="627"/>
    </location>
</feature>
<evidence type="ECO:0000256" key="1">
    <source>
        <dbReference type="ARBA" id="ARBA00004651"/>
    </source>
</evidence>
<evidence type="ECO:0000256" key="6">
    <source>
        <dbReference type="ARBA" id="ARBA00023136"/>
    </source>
</evidence>
<keyword evidence="5 7" id="KW-1133">Transmembrane helix</keyword>
<protein>
    <submittedName>
        <fullName evidence="9">Membrane transport protein mmpL8</fullName>
    </submittedName>
</protein>
<dbReference type="RefSeq" id="WP_052604569.1">
    <property type="nucleotide sequence ID" value="NZ_JXYS01000018.1"/>
</dbReference>
<dbReference type="PROSITE" id="PS50156">
    <property type="entry name" value="SSD"/>
    <property type="match status" value="1"/>
</dbReference>
<name>A0A0D8HKM9_9ACTN</name>
<keyword evidence="3" id="KW-1003">Cell membrane</keyword>
<reference evidence="9 10" key="1">
    <citation type="submission" date="2015-01" db="EMBL/GenBank/DDBJ databases">
        <title>Draft genome of the acidophilic iron oxidizer Acidithrix ferrooxidans strain Py-F3.</title>
        <authorList>
            <person name="Poehlein A."/>
            <person name="Eisen S."/>
            <person name="Schloemann M."/>
            <person name="Johnson B.D."/>
            <person name="Daniel R."/>
            <person name="Muehling M."/>
        </authorList>
    </citation>
    <scope>NUCLEOTIDE SEQUENCE [LARGE SCALE GENOMIC DNA]</scope>
    <source>
        <strain evidence="9 10">Py-F3</strain>
    </source>
</reference>
<evidence type="ECO:0000256" key="7">
    <source>
        <dbReference type="SAM" id="Phobius"/>
    </source>
</evidence>
<comment type="caution">
    <text evidence="9">The sequence shown here is derived from an EMBL/GenBank/DDBJ whole genome shotgun (WGS) entry which is preliminary data.</text>
</comment>
<evidence type="ECO:0000256" key="4">
    <source>
        <dbReference type="ARBA" id="ARBA00022692"/>
    </source>
</evidence>
<dbReference type="PANTHER" id="PTHR33406">
    <property type="entry name" value="MEMBRANE PROTEIN MJ1562-RELATED"/>
    <property type="match status" value="1"/>
</dbReference>